<evidence type="ECO:0000313" key="3">
    <source>
        <dbReference type="Proteomes" id="UP000547458"/>
    </source>
</evidence>
<keyword evidence="2" id="KW-0808">Transferase</keyword>
<protein>
    <submittedName>
        <fullName evidence="2">GNAT superfamily N-acetyltransferase</fullName>
    </submittedName>
</protein>
<dbReference type="Pfam" id="PF00583">
    <property type="entry name" value="Acetyltransf_1"/>
    <property type="match status" value="1"/>
</dbReference>
<feature type="domain" description="N-acetyltransferase" evidence="1">
    <location>
        <begin position="20"/>
        <end position="193"/>
    </location>
</feature>
<dbReference type="GO" id="GO:0016747">
    <property type="term" value="F:acyltransferase activity, transferring groups other than amino-acyl groups"/>
    <property type="evidence" value="ECO:0007669"/>
    <property type="project" value="InterPro"/>
</dbReference>
<sequence length="363" mass="40518">MTTTSVSIRRYELPKSLQAPEARPFIAASDLSNLIEREIWGNDDHSHTAETRFESAQPNEYEERATFLAFEEDRVVGKAVVDVPLADNLQTCYAFVLVHPDARRRGVGSRLYSAVEEHAKLHRRSTVMGWTDHSAGFDSGVDVLVPATGAGAFPASSLPARFAGHWGFGLAQVDRCSVLVVGVNPELEELAADAAQTAGGDYTVVDWMDRCPEHLLEQYALLRQTMSTDVPMGELKWEEEIWDGARVREGEDRLAREGGSSLVRAVLHRPSNELVGHTILERRAEKPDTVYQEDTLVLTRYRGHRLGMWLKAANLLAVAHAWPEAKRIYTWNAEENSHMLGVNIELGFKPVGYTAAWQKSLEL</sequence>
<dbReference type="RefSeq" id="WP_167994205.1">
    <property type="nucleotide sequence ID" value="NZ_JAATJL010000001.1"/>
</dbReference>
<dbReference type="InterPro" id="IPR016181">
    <property type="entry name" value="Acyl_CoA_acyltransferase"/>
</dbReference>
<dbReference type="AlphaFoldDB" id="A0A846RQ14"/>
<dbReference type="Gene3D" id="3.40.630.30">
    <property type="match status" value="1"/>
</dbReference>
<keyword evidence="3" id="KW-1185">Reference proteome</keyword>
<dbReference type="EMBL" id="JAATJL010000001">
    <property type="protein sequence ID" value="NJC23179.1"/>
    <property type="molecule type" value="Genomic_DNA"/>
</dbReference>
<reference evidence="2 3" key="1">
    <citation type="submission" date="2020-03" db="EMBL/GenBank/DDBJ databases">
        <title>Sequencing the genomes of 1000 actinobacteria strains.</title>
        <authorList>
            <person name="Klenk H.-P."/>
        </authorList>
    </citation>
    <scope>NUCLEOTIDE SEQUENCE [LARGE SCALE GENOMIC DNA]</scope>
    <source>
        <strain evidence="2 3">DSM 16403</strain>
    </source>
</reference>
<organism evidence="2 3">
    <name type="scientific">Arthrobacter pigmenti</name>
    <dbReference type="NCBI Taxonomy" id="271432"/>
    <lineage>
        <taxon>Bacteria</taxon>
        <taxon>Bacillati</taxon>
        <taxon>Actinomycetota</taxon>
        <taxon>Actinomycetes</taxon>
        <taxon>Micrococcales</taxon>
        <taxon>Micrococcaceae</taxon>
        <taxon>Arthrobacter</taxon>
    </lineage>
</organism>
<gene>
    <name evidence="2" type="ORF">BJ994_002255</name>
</gene>
<proteinExistence type="predicted"/>
<comment type="caution">
    <text evidence="2">The sequence shown here is derived from an EMBL/GenBank/DDBJ whole genome shotgun (WGS) entry which is preliminary data.</text>
</comment>
<evidence type="ECO:0000313" key="2">
    <source>
        <dbReference type="EMBL" id="NJC23179.1"/>
    </source>
</evidence>
<dbReference type="SUPFAM" id="SSF55729">
    <property type="entry name" value="Acyl-CoA N-acyltransferases (Nat)"/>
    <property type="match status" value="2"/>
</dbReference>
<accession>A0A846RQ14</accession>
<dbReference type="PROSITE" id="PS51186">
    <property type="entry name" value="GNAT"/>
    <property type="match status" value="1"/>
</dbReference>
<name>A0A846RQ14_9MICC</name>
<evidence type="ECO:0000259" key="1">
    <source>
        <dbReference type="PROSITE" id="PS51186"/>
    </source>
</evidence>
<dbReference type="InterPro" id="IPR000182">
    <property type="entry name" value="GNAT_dom"/>
</dbReference>
<dbReference type="Proteomes" id="UP000547458">
    <property type="component" value="Unassembled WGS sequence"/>
</dbReference>
<dbReference type="CDD" id="cd04301">
    <property type="entry name" value="NAT_SF"/>
    <property type="match status" value="1"/>
</dbReference>